<name>A0A225W7J4_9STRA</name>
<gene>
    <name evidence="1" type="ORF">PHMEG_00013787</name>
</gene>
<proteinExistence type="predicted"/>
<sequence length="276" mass="31039">MTTDSRTEANSPSLHDAGVTKKNLKLRMLTTTDENLASSDERGLNFGNSYYTKLKELSASTTQTLEKFAAGAKLKMTSNKQTLTNKLFTKFTVDKVESNLLESAQFQKWFTSTNKAYQNNEEECNLAIVTTLTTHYGDEGLAKLLNEAKAVSNTNLYPKGEFTANNIAGKLKETQIKKWNTDGRSSSDVFYLLKLDKAGQNVFNSPVYSSFLRYSLTFDKNSKFMYRSSSFIVSGVRVSCCIAAKVHLYDSYNMIRVTRLFSGNDLNFEYLSLTPE</sequence>
<keyword evidence="2" id="KW-1185">Reference proteome</keyword>
<evidence type="ECO:0000313" key="1">
    <source>
        <dbReference type="EMBL" id="OWZ12967.1"/>
    </source>
</evidence>
<dbReference type="AlphaFoldDB" id="A0A225W7J4"/>
<reference evidence="2" key="1">
    <citation type="submission" date="2017-03" db="EMBL/GenBank/DDBJ databases">
        <title>Phytopthora megakarya and P. palmivora, two closely related causual agents of cacao black pod achieved similar genome size and gene model numbers by different mechanisms.</title>
        <authorList>
            <person name="Ali S."/>
            <person name="Shao J."/>
            <person name="Larry D.J."/>
            <person name="Kronmiller B."/>
            <person name="Shen D."/>
            <person name="Strem M.D."/>
            <person name="Melnick R.L."/>
            <person name="Guiltinan M.J."/>
            <person name="Tyler B.M."/>
            <person name="Meinhardt L.W."/>
            <person name="Bailey B.A."/>
        </authorList>
    </citation>
    <scope>NUCLEOTIDE SEQUENCE [LARGE SCALE GENOMIC DNA]</scope>
    <source>
        <strain evidence="2">zdho120</strain>
    </source>
</reference>
<protein>
    <submittedName>
        <fullName evidence="1">RxLR effector protein</fullName>
    </submittedName>
</protein>
<evidence type="ECO:0000313" key="2">
    <source>
        <dbReference type="Proteomes" id="UP000198211"/>
    </source>
</evidence>
<comment type="caution">
    <text evidence="1">The sequence shown here is derived from an EMBL/GenBank/DDBJ whole genome shotgun (WGS) entry which is preliminary data.</text>
</comment>
<accession>A0A225W7J4</accession>
<dbReference type="EMBL" id="NBNE01001706">
    <property type="protein sequence ID" value="OWZ12967.1"/>
    <property type="molecule type" value="Genomic_DNA"/>
</dbReference>
<dbReference type="OrthoDB" id="10561955at2759"/>
<dbReference type="Proteomes" id="UP000198211">
    <property type="component" value="Unassembled WGS sequence"/>
</dbReference>
<organism evidence="1 2">
    <name type="scientific">Phytophthora megakarya</name>
    <dbReference type="NCBI Taxonomy" id="4795"/>
    <lineage>
        <taxon>Eukaryota</taxon>
        <taxon>Sar</taxon>
        <taxon>Stramenopiles</taxon>
        <taxon>Oomycota</taxon>
        <taxon>Peronosporomycetes</taxon>
        <taxon>Peronosporales</taxon>
        <taxon>Peronosporaceae</taxon>
        <taxon>Phytophthora</taxon>
    </lineage>
</organism>